<dbReference type="OrthoDB" id="62853at2759"/>
<evidence type="ECO:0000256" key="1">
    <source>
        <dbReference type="SAM" id="MobiDB-lite"/>
    </source>
</evidence>
<comment type="caution">
    <text evidence="3">The sequence shown here is derived from an EMBL/GenBank/DDBJ whole genome shotgun (WGS) entry which is preliminary data.</text>
</comment>
<dbReference type="EMBL" id="JAPEVB010000002">
    <property type="protein sequence ID" value="KAJ4394741.1"/>
    <property type="molecule type" value="Genomic_DNA"/>
</dbReference>
<feature type="region of interest" description="Disordered" evidence="1">
    <location>
        <begin position="1"/>
        <end position="142"/>
    </location>
</feature>
<dbReference type="SUPFAM" id="SSF63748">
    <property type="entry name" value="Tudor/PWWP/MBT"/>
    <property type="match status" value="1"/>
</dbReference>
<reference evidence="3" key="1">
    <citation type="submission" date="2022-10" db="EMBL/GenBank/DDBJ databases">
        <title>Tapping the CABI collections for fungal endophytes: first genome assemblies for Collariella, Neodidymelliopsis, Ascochyta clinopodiicola, Didymella pomorum, Didymosphaeria variabile, Neocosmospora piperis and Neocucurbitaria cava.</title>
        <authorList>
            <person name="Hill R."/>
        </authorList>
    </citation>
    <scope>NUCLEOTIDE SEQUENCE</scope>
    <source>
        <strain evidence="3">IMI 355082</strain>
    </source>
</reference>
<dbReference type="PANTHER" id="PTHR22910:SF6">
    <property type="entry name" value="PROTEIN MGARP"/>
    <property type="match status" value="1"/>
</dbReference>
<dbReference type="Proteomes" id="UP001140453">
    <property type="component" value="Unassembled WGS sequence"/>
</dbReference>
<dbReference type="AlphaFoldDB" id="A0A9W8YZP2"/>
<accession>A0A9W8YZP2</accession>
<name>A0A9W8YZP2_9PEZI</name>
<feature type="region of interest" description="Disordered" evidence="1">
    <location>
        <begin position="496"/>
        <end position="592"/>
    </location>
</feature>
<feature type="region of interest" description="Disordered" evidence="1">
    <location>
        <begin position="288"/>
        <end position="403"/>
    </location>
</feature>
<feature type="compositionally biased region" description="Basic and acidic residues" evidence="1">
    <location>
        <begin position="389"/>
        <end position="403"/>
    </location>
</feature>
<gene>
    <name evidence="3" type="ORF">N0V93_003960</name>
</gene>
<dbReference type="InterPro" id="IPR000313">
    <property type="entry name" value="PWWP_dom"/>
</dbReference>
<feature type="compositionally biased region" description="Low complexity" evidence="1">
    <location>
        <begin position="110"/>
        <end position="120"/>
    </location>
</feature>
<dbReference type="Gene3D" id="2.30.30.140">
    <property type="match status" value="1"/>
</dbReference>
<feature type="compositionally biased region" description="Basic and acidic residues" evidence="1">
    <location>
        <begin position="509"/>
        <end position="586"/>
    </location>
</feature>
<feature type="compositionally biased region" description="Acidic residues" evidence="1">
    <location>
        <begin position="306"/>
        <end position="318"/>
    </location>
</feature>
<dbReference type="InterPro" id="IPR026093">
    <property type="entry name" value="MGARP"/>
</dbReference>
<dbReference type="GO" id="GO:0005739">
    <property type="term" value="C:mitochondrion"/>
    <property type="evidence" value="ECO:0007669"/>
    <property type="project" value="InterPro"/>
</dbReference>
<organism evidence="3 4">
    <name type="scientific">Gnomoniopsis smithogilvyi</name>
    <dbReference type="NCBI Taxonomy" id="1191159"/>
    <lineage>
        <taxon>Eukaryota</taxon>
        <taxon>Fungi</taxon>
        <taxon>Dikarya</taxon>
        <taxon>Ascomycota</taxon>
        <taxon>Pezizomycotina</taxon>
        <taxon>Sordariomycetes</taxon>
        <taxon>Sordariomycetidae</taxon>
        <taxon>Diaporthales</taxon>
        <taxon>Gnomoniaceae</taxon>
        <taxon>Gnomoniopsis</taxon>
    </lineage>
</organism>
<dbReference type="PANTHER" id="PTHR22910">
    <property type="entry name" value="PROTEIN MGARP"/>
    <property type="match status" value="1"/>
</dbReference>
<evidence type="ECO:0000313" key="3">
    <source>
        <dbReference type="EMBL" id="KAJ4394741.1"/>
    </source>
</evidence>
<dbReference type="Pfam" id="PF00855">
    <property type="entry name" value="PWWP"/>
    <property type="match status" value="1"/>
</dbReference>
<dbReference type="PROSITE" id="PS50812">
    <property type="entry name" value="PWWP"/>
    <property type="match status" value="1"/>
</dbReference>
<keyword evidence="4" id="KW-1185">Reference proteome</keyword>
<feature type="compositionally biased region" description="Low complexity" evidence="1">
    <location>
        <begin position="356"/>
        <end position="371"/>
    </location>
</feature>
<evidence type="ECO:0000313" key="4">
    <source>
        <dbReference type="Proteomes" id="UP001140453"/>
    </source>
</evidence>
<evidence type="ECO:0000259" key="2">
    <source>
        <dbReference type="PROSITE" id="PS50812"/>
    </source>
</evidence>
<sequence>MSDKEESAPVAVPAASAAEVDAEKTETAAAASTEESKPAPEKSEEAAEPAESEPAKEEAVKPTEESTEKPTESEPTKDEDADVEMKDAPETSAPAESATKDEKSGDAENAAPTAATPKAKAPARRKSTAAADKGKTLNKKGSKAQILHIDAKPGNHYFIKLKGFPQWPCIICDEDMLPHALLKSRPVSAARADGEYREDFADGGKNVANRTFPIMYLATNEFGWVSNKDLIDLNPETVMEQVTAKMRKDLVLAHQLAEENHDLEYYKGVLQKFQEELLEKQKAAEAKAAAAATPKSSKKKGKAVSDDDVDMEDVDDGEAGAKKEKKRKNPDNSETPQRAESVKKPKIKLTHNSTPKSNGASSKAKAGGDAKSTSKKAKKPKEDSEEQTQDVKEPEISAEEKYERKKKEVLFLRHKLQKGLLTRDQQPKEEEMKMMSDYLTKLEGFPDLETEIIRTTKINKVLKAMLKLDHIPKEEEFNFKPRSQVLLEKWNKLLATDEIPTSPNGVNGHKVEKTPAKEETNGVKKADAEEAMTKSEEPKTEAKEEADSQDGPKKEESSSSEQVDEKKEDSSTEEKPKVEEDTKMTDAIDAAA</sequence>
<feature type="compositionally biased region" description="Low complexity" evidence="1">
    <location>
        <begin position="8"/>
        <end position="19"/>
    </location>
</feature>
<feature type="compositionally biased region" description="Basic and acidic residues" evidence="1">
    <location>
        <begin position="53"/>
        <end position="89"/>
    </location>
</feature>
<feature type="domain" description="PWWP" evidence="2">
    <location>
        <begin position="153"/>
        <end position="236"/>
    </location>
</feature>
<proteinExistence type="predicted"/>
<protein>
    <recommendedName>
        <fullName evidence="2">PWWP domain-containing protein</fullName>
    </recommendedName>
</protein>
<dbReference type="SMART" id="SM00293">
    <property type="entry name" value="PWWP"/>
    <property type="match status" value="1"/>
</dbReference>
<feature type="compositionally biased region" description="Basic and acidic residues" evidence="1">
    <location>
        <begin position="34"/>
        <end position="45"/>
    </location>
</feature>